<dbReference type="EMBL" id="JACVVK020000267">
    <property type="protein sequence ID" value="KAK7481129.1"/>
    <property type="molecule type" value="Genomic_DNA"/>
</dbReference>
<dbReference type="Proteomes" id="UP001519460">
    <property type="component" value="Unassembled WGS sequence"/>
</dbReference>
<evidence type="ECO:0000313" key="1">
    <source>
        <dbReference type="EMBL" id="KAK7481129.1"/>
    </source>
</evidence>
<dbReference type="AlphaFoldDB" id="A0ABD0K1L1"/>
<reference evidence="1 2" key="1">
    <citation type="journal article" date="2023" name="Sci. Data">
        <title>Genome assembly of the Korean intertidal mud-creeper Batillaria attramentaria.</title>
        <authorList>
            <person name="Patra A.K."/>
            <person name="Ho P.T."/>
            <person name="Jun S."/>
            <person name="Lee S.J."/>
            <person name="Kim Y."/>
            <person name="Won Y.J."/>
        </authorList>
    </citation>
    <scope>NUCLEOTIDE SEQUENCE [LARGE SCALE GENOMIC DNA]</scope>
    <source>
        <strain evidence="1">Wonlab-2016</strain>
    </source>
</reference>
<gene>
    <name evidence="1" type="ORF">BaRGS_00027669</name>
</gene>
<comment type="caution">
    <text evidence="1">The sequence shown here is derived from an EMBL/GenBank/DDBJ whole genome shotgun (WGS) entry which is preliminary data.</text>
</comment>
<sequence length="101" mass="10636">MGGPATIQPCAIPQRPDDLIQNILPDLTLRPVSSATVGWATAECTLLIISRLRAQETATVFSLPPRPAEMAAANQIIMGRETTLLSSSAVASLGIPGKTKR</sequence>
<accession>A0ABD0K1L1</accession>
<evidence type="ECO:0000313" key="2">
    <source>
        <dbReference type="Proteomes" id="UP001519460"/>
    </source>
</evidence>
<name>A0ABD0K1L1_9CAEN</name>
<keyword evidence="2" id="KW-1185">Reference proteome</keyword>
<proteinExistence type="predicted"/>
<organism evidence="1 2">
    <name type="scientific">Batillaria attramentaria</name>
    <dbReference type="NCBI Taxonomy" id="370345"/>
    <lineage>
        <taxon>Eukaryota</taxon>
        <taxon>Metazoa</taxon>
        <taxon>Spiralia</taxon>
        <taxon>Lophotrochozoa</taxon>
        <taxon>Mollusca</taxon>
        <taxon>Gastropoda</taxon>
        <taxon>Caenogastropoda</taxon>
        <taxon>Sorbeoconcha</taxon>
        <taxon>Cerithioidea</taxon>
        <taxon>Batillariidae</taxon>
        <taxon>Batillaria</taxon>
    </lineage>
</organism>
<protein>
    <submittedName>
        <fullName evidence="1">Uncharacterized protein</fullName>
    </submittedName>
</protein>